<evidence type="ECO:0000256" key="1">
    <source>
        <dbReference type="SAM" id="MobiDB-lite"/>
    </source>
</evidence>
<dbReference type="Proteomes" id="UP000626092">
    <property type="component" value="Unassembled WGS sequence"/>
</dbReference>
<comment type="caution">
    <text evidence="2">The sequence shown here is derived from an EMBL/GenBank/DDBJ whole genome shotgun (WGS) entry which is preliminary data.</text>
</comment>
<protein>
    <submittedName>
        <fullName evidence="2">Uncharacterized protein</fullName>
    </submittedName>
</protein>
<evidence type="ECO:0000313" key="2">
    <source>
        <dbReference type="EMBL" id="KAF7145333.1"/>
    </source>
</evidence>
<accession>A0A834LRT2</accession>
<gene>
    <name evidence="2" type="ORF">RHSIM_Rhsim04G0047700</name>
</gene>
<proteinExistence type="predicted"/>
<dbReference type="OrthoDB" id="21368at2759"/>
<name>A0A834LRT2_RHOSS</name>
<sequence length="151" mass="17562">MVMKRTWRYIDGDRGRDRESRRDSKDDRSKRSHTPNRTQSRSPYCSSRRHHHRTPRRIAAEAPQAGEDDDVKDPKMAAAVVSQFIDGIVREYKQQQRHKDGSGAEEDAAMDADESRVVVSIALCLLKPKARRQLSYELGSRHTYIYIYMLK</sequence>
<dbReference type="EMBL" id="WJXA01000004">
    <property type="protein sequence ID" value="KAF7145333.1"/>
    <property type="molecule type" value="Genomic_DNA"/>
</dbReference>
<reference evidence="2" key="1">
    <citation type="submission" date="2019-11" db="EMBL/GenBank/DDBJ databases">
        <authorList>
            <person name="Liu Y."/>
            <person name="Hou J."/>
            <person name="Li T.-Q."/>
            <person name="Guan C.-H."/>
            <person name="Wu X."/>
            <person name="Wu H.-Z."/>
            <person name="Ling F."/>
            <person name="Zhang R."/>
            <person name="Shi X.-G."/>
            <person name="Ren J.-P."/>
            <person name="Chen E.-F."/>
            <person name="Sun J.-M."/>
        </authorList>
    </citation>
    <scope>NUCLEOTIDE SEQUENCE</scope>
    <source>
        <strain evidence="2">Adult_tree_wgs_1</strain>
        <tissue evidence="2">Leaves</tissue>
    </source>
</reference>
<feature type="compositionally biased region" description="Basic and acidic residues" evidence="1">
    <location>
        <begin position="8"/>
        <end position="29"/>
    </location>
</feature>
<organism evidence="2 3">
    <name type="scientific">Rhododendron simsii</name>
    <name type="common">Sims's rhododendron</name>
    <dbReference type="NCBI Taxonomy" id="118357"/>
    <lineage>
        <taxon>Eukaryota</taxon>
        <taxon>Viridiplantae</taxon>
        <taxon>Streptophyta</taxon>
        <taxon>Embryophyta</taxon>
        <taxon>Tracheophyta</taxon>
        <taxon>Spermatophyta</taxon>
        <taxon>Magnoliopsida</taxon>
        <taxon>eudicotyledons</taxon>
        <taxon>Gunneridae</taxon>
        <taxon>Pentapetalae</taxon>
        <taxon>asterids</taxon>
        <taxon>Ericales</taxon>
        <taxon>Ericaceae</taxon>
        <taxon>Ericoideae</taxon>
        <taxon>Rhodoreae</taxon>
        <taxon>Rhododendron</taxon>
    </lineage>
</organism>
<dbReference type="AlphaFoldDB" id="A0A834LRT2"/>
<feature type="compositionally biased region" description="Polar residues" evidence="1">
    <location>
        <begin position="35"/>
        <end position="45"/>
    </location>
</feature>
<feature type="region of interest" description="Disordered" evidence="1">
    <location>
        <begin position="1"/>
        <end position="72"/>
    </location>
</feature>
<evidence type="ECO:0000313" key="3">
    <source>
        <dbReference type="Proteomes" id="UP000626092"/>
    </source>
</evidence>
<keyword evidence="3" id="KW-1185">Reference proteome</keyword>
<feature type="compositionally biased region" description="Basic residues" evidence="1">
    <location>
        <begin position="47"/>
        <end position="56"/>
    </location>
</feature>